<evidence type="ECO:0008006" key="2">
    <source>
        <dbReference type="Google" id="ProtNLM"/>
    </source>
</evidence>
<organism evidence="1">
    <name type="scientific">Sesamum angustifolium</name>
    <dbReference type="NCBI Taxonomy" id="2727405"/>
    <lineage>
        <taxon>Eukaryota</taxon>
        <taxon>Viridiplantae</taxon>
        <taxon>Streptophyta</taxon>
        <taxon>Embryophyta</taxon>
        <taxon>Tracheophyta</taxon>
        <taxon>Spermatophyta</taxon>
        <taxon>Magnoliopsida</taxon>
        <taxon>eudicotyledons</taxon>
        <taxon>Gunneridae</taxon>
        <taxon>Pentapetalae</taxon>
        <taxon>asterids</taxon>
        <taxon>lamiids</taxon>
        <taxon>Lamiales</taxon>
        <taxon>Pedaliaceae</taxon>
        <taxon>Sesamum</taxon>
    </lineage>
</organism>
<dbReference type="PANTHER" id="PTHR46890:SF48">
    <property type="entry name" value="RNA-DIRECTED DNA POLYMERASE"/>
    <property type="match status" value="1"/>
</dbReference>
<dbReference type="PANTHER" id="PTHR46890">
    <property type="entry name" value="NON-LTR RETROLELEMENT REVERSE TRANSCRIPTASE-LIKE PROTEIN-RELATED"/>
    <property type="match status" value="1"/>
</dbReference>
<protein>
    <recommendedName>
        <fullName evidence="2">Reverse transcriptase</fullName>
    </recommendedName>
</protein>
<evidence type="ECO:0000313" key="1">
    <source>
        <dbReference type="EMBL" id="KAL0313791.1"/>
    </source>
</evidence>
<dbReference type="EMBL" id="JACGWK010000015">
    <property type="protein sequence ID" value="KAL0313791.1"/>
    <property type="molecule type" value="Genomic_DNA"/>
</dbReference>
<dbReference type="InterPro" id="IPR052343">
    <property type="entry name" value="Retrotransposon-Effector_Assoc"/>
</dbReference>
<comment type="caution">
    <text evidence="1">The sequence shown here is derived from an EMBL/GenBank/DDBJ whole genome shotgun (WGS) entry which is preliminary data.</text>
</comment>
<reference evidence="1" key="1">
    <citation type="submission" date="2020-06" db="EMBL/GenBank/DDBJ databases">
        <authorList>
            <person name="Li T."/>
            <person name="Hu X."/>
            <person name="Zhang T."/>
            <person name="Song X."/>
            <person name="Zhang H."/>
            <person name="Dai N."/>
            <person name="Sheng W."/>
            <person name="Hou X."/>
            <person name="Wei L."/>
        </authorList>
    </citation>
    <scope>NUCLEOTIDE SEQUENCE</scope>
    <source>
        <strain evidence="1">G01</strain>
        <tissue evidence="1">Leaf</tissue>
    </source>
</reference>
<accession>A0AAW2L6N1</accession>
<sequence length="109" mass="12216">MFKLQQEDTRHLSMKPTIEEVKCAVFDISPDSAAGPDGFSAHFFQVCWDIIGEDLFEAVLDFFTGAQPPKTFTTTTIVLIPKLRPYHMEGFSAHQSLQCNGEDTVQSCQ</sequence>
<proteinExistence type="predicted"/>
<gene>
    <name evidence="1" type="ORF">Sangu_2223500</name>
</gene>
<name>A0AAW2L6N1_9LAMI</name>
<reference evidence="1" key="2">
    <citation type="journal article" date="2024" name="Plant">
        <title>Genomic evolution and insights into agronomic trait innovations of Sesamum species.</title>
        <authorList>
            <person name="Miao H."/>
            <person name="Wang L."/>
            <person name="Qu L."/>
            <person name="Liu H."/>
            <person name="Sun Y."/>
            <person name="Le M."/>
            <person name="Wang Q."/>
            <person name="Wei S."/>
            <person name="Zheng Y."/>
            <person name="Lin W."/>
            <person name="Duan Y."/>
            <person name="Cao H."/>
            <person name="Xiong S."/>
            <person name="Wang X."/>
            <person name="Wei L."/>
            <person name="Li C."/>
            <person name="Ma Q."/>
            <person name="Ju M."/>
            <person name="Zhao R."/>
            <person name="Li G."/>
            <person name="Mu C."/>
            <person name="Tian Q."/>
            <person name="Mei H."/>
            <person name="Zhang T."/>
            <person name="Gao T."/>
            <person name="Zhang H."/>
        </authorList>
    </citation>
    <scope>NUCLEOTIDE SEQUENCE</scope>
    <source>
        <strain evidence="1">G01</strain>
    </source>
</reference>
<dbReference type="AlphaFoldDB" id="A0AAW2L6N1"/>